<protein>
    <submittedName>
        <fullName evidence="1">Uncharacterized protein</fullName>
    </submittedName>
</protein>
<evidence type="ECO:0000313" key="1">
    <source>
        <dbReference type="EMBL" id="NIJ55792.1"/>
    </source>
</evidence>
<proteinExistence type="predicted"/>
<sequence length="51" mass="5622">MTALGIAREKKALGYAGREVSGKTLIGISFNTNTAFESPFRTPERQNECIF</sequence>
<dbReference type="RefSeq" id="WP_208408430.1">
    <property type="nucleotide sequence ID" value="NZ_JAASQJ010000006.1"/>
</dbReference>
<name>A0ABX0US59_9BACT</name>
<accession>A0ABX0US59</accession>
<dbReference type="EMBL" id="JAASQJ010000006">
    <property type="protein sequence ID" value="NIJ55792.1"/>
    <property type="molecule type" value="Genomic_DNA"/>
</dbReference>
<organism evidence="1 2">
    <name type="scientific">Dyadobacter arcticus</name>
    <dbReference type="NCBI Taxonomy" id="1078754"/>
    <lineage>
        <taxon>Bacteria</taxon>
        <taxon>Pseudomonadati</taxon>
        <taxon>Bacteroidota</taxon>
        <taxon>Cytophagia</taxon>
        <taxon>Cytophagales</taxon>
        <taxon>Spirosomataceae</taxon>
        <taxon>Dyadobacter</taxon>
    </lineage>
</organism>
<dbReference type="Proteomes" id="UP001179181">
    <property type="component" value="Unassembled WGS sequence"/>
</dbReference>
<comment type="caution">
    <text evidence="1">The sequence shown here is derived from an EMBL/GenBank/DDBJ whole genome shotgun (WGS) entry which is preliminary data.</text>
</comment>
<reference evidence="1 2" key="1">
    <citation type="submission" date="2020-03" db="EMBL/GenBank/DDBJ databases">
        <title>Genomic Encyclopedia of Type Strains, Phase IV (KMG-IV): sequencing the most valuable type-strain genomes for metagenomic binning, comparative biology and taxonomic classification.</title>
        <authorList>
            <person name="Goeker M."/>
        </authorList>
    </citation>
    <scope>NUCLEOTIDE SEQUENCE [LARGE SCALE GENOMIC DNA]</scope>
    <source>
        <strain evidence="1 2">DSM 102865</strain>
    </source>
</reference>
<evidence type="ECO:0000313" key="2">
    <source>
        <dbReference type="Proteomes" id="UP001179181"/>
    </source>
</evidence>
<keyword evidence="2" id="KW-1185">Reference proteome</keyword>
<gene>
    <name evidence="1" type="ORF">FHS68_004985</name>
</gene>